<dbReference type="InterPro" id="IPR036864">
    <property type="entry name" value="Zn2-C6_fun-type_DNA-bd_sf"/>
</dbReference>
<dbReference type="InterPro" id="IPR053187">
    <property type="entry name" value="Notoamide_regulator"/>
</dbReference>
<name>A0ABR0SZA1_9HYPO</name>
<dbReference type="CDD" id="cd12148">
    <property type="entry name" value="fungal_TF_MHR"/>
    <property type="match status" value="1"/>
</dbReference>
<dbReference type="PANTHER" id="PTHR47256">
    <property type="entry name" value="ZN(II)2CYS6 TRANSCRIPTION FACTOR (EUROFUNG)-RELATED"/>
    <property type="match status" value="1"/>
</dbReference>
<dbReference type="SUPFAM" id="SSF57701">
    <property type="entry name" value="Zn2/Cys6 DNA-binding domain"/>
    <property type="match status" value="1"/>
</dbReference>
<organism evidence="4 5">
    <name type="scientific">Cladobotryum mycophilum</name>
    <dbReference type="NCBI Taxonomy" id="491253"/>
    <lineage>
        <taxon>Eukaryota</taxon>
        <taxon>Fungi</taxon>
        <taxon>Dikarya</taxon>
        <taxon>Ascomycota</taxon>
        <taxon>Pezizomycotina</taxon>
        <taxon>Sordariomycetes</taxon>
        <taxon>Hypocreomycetidae</taxon>
        <taxon>Hypocreales</taxon>
        <taxon>Hypocreaceae</taxon>
        <taxon>Cladobotryum</taxon>
    </lineage>
</organism>
<dbReference type="InterPro" id="IPR001138">
    <property type="entry name" value="Zn2Cys6_DnaBD"/>
</dbReference>
<reference evidence="4 5" key="1">
    <citation type="submission" date="2024-01" db="EMBL/GenBank/DDBJ databases">
        <title>Complete genome of Cladobotryum mycophilum ATHUM6906.</title>
        <authorList>
            <person name="Christinaki A.C."/>
            <person name="Myridakis A.I."/>
            <person name="Kouvelis V.N."/>
        </authorList>
    </citation>
    <scope>NUCLEOTIDE SEQUENCE [LARGE SCALE GENOMIC DNA]</scope>
    <source>
        <strain evidence="4 5">ATHUM6906</strain>
    </source>
</reference>
<dbReference type="Pfam" id="PF00172">
    <property type="entry name" value="Zn_clus"/>
    <property type="match status" value="1"/>
</dbReference>
<dbReference type="EMBL" id="JAVFKD010000002">
    <property type="protein sequence ID" value="KAK5997432.1"/>
    <property type="molecule type" value="Genomic_DNA"/>
</dbReference>
<dbReference type="CDD" id="cd00067">
    <property type="entry name" value="GAL4"/>
    <property type="match status" value="1"/>
</dbReference>
<keyword evidence="5" id="KW-1185">Reference proteome</keyword>
<keyword evidence="1" id="KW-0539">Nucleus</keyword>
<evidence type="ECO:0000313" key="5">
    <source>
        <dbReference type="Proteomes" id="UP001338125"/>
    </source>
</evidence>
<dbReference type="SMART" id="SM00066">
    <property type="entry name" value="GAL4"/>
    <property type="match status" value="1"/>
</dbReference>
<evidence type="ECO:0000313" key="4">
    <source>
        <dbReference type="EMBL" id="KAK5997432.1"/>
    </source>
</evidence>
<dbReference type="PANTHER" id="PTHR47256:SF1">
    <property type="entry name" value="ZN(II)2CYS6 TRANSCRIPTION FACTOR (EUROFUNG)"/>
    <property type="match status" value="1"/>
</dbReference>
<evidence type="ECO:0000256" key="2">
    <source>
        <dbReference type="SAM" id="MobiDB-lite"/>
    </source>
</evidence>
<feature type="domain" description="Zn(2)-C6 fungal-type" evidence="3">
    <location>
        <begin position="39"/>
        <end position="69"/>
    </location>
</feature>
<feature type="compositionally biased region" description="Low complexity" evidence="2">
    <location>
        <begin position="1"/>
        <end position="13"/>
    </location>
</feature>
<dbReference type="PROSITE" id="PS50048">
    <property type="entry name" value="ZN2_CY6_FUNGAL_2"/>
    <property type="match status" value="1"/>
</dbReference>
<proteinExistence type="predicted"/>
<protein>
    <submittedName>
        <fullName evidence="4">Nitrogen assimilation transcription factor nit-4-like protein</fullName>
    </submittedName>
</protein>
<dbReference type="Proteomes" id="UP001338125">
    <property type="component" value="Unassembled WGS sequence"/>
</dbReference>
<dbReference type="PROSITE" id="PS00463">
    <property type="entry name" value="ZN2_CY6_FUNGAL_1"/>
    <property type="match status" value="1"/>
</dbReference>
<gene>
    <name evidence="4" type="ORF">PT974_02788</name>
</gene>
<sequence length="686" mass="78598">MTDSHPMPTFRPLLPWPPPKGEGNQDQNVPSRRSVVAAACNQCRRGKAKCDAGRPKCRRCARLGNECEYDTSGTETRSGALKRKFTELDKKSSLQDELIKILRTREAADVAAVVHRLRTGDEIEAIVKLVRDGDLLLQCSLKPETSFRYEFPLVSTMPHFLFSSRNPYLDSLLYHRVLENPSDTTADYERAYDIPFHAAKLFEPRLEKVKASKWTPVTSSDELVRTLLEVYFQYEYPTNCFFHIDHFLDDLAAGRDEYCSRLLVNIILAIACHGHRAFIDRTTFWDPQTLGYRFLAEAKRIWELERNGKPKITTIQAGALICINSNMDGIDVIGLEYLRQAIAMAQKFGLFSERFEDCDAKQRVSYSLTAWSLYAWQAVQLFHYYQEPLLSESPVIPLSGDMGEVWVKYPHARDPWPINQSPVFYALVRFRAIINEIGLRNFGRDKAKGPITLDEALAYRQKLLDWQQSLPPPLTTYLAVLPAPLKLHMHFHNMMICLFEPLVSGESPETLSDSEGDADILTPSDIVTHSKICMESVIRLYYLRHGFDIWDTLIIVYLQFVGFNTLRDLAISDAKSYNSMLSTILLCAKGLREQTRFQYIAEAVFTFLRDRIKPEVSHLLKDLPEIEYEEERREIVQREVKSSYPINMASITDDPDNKRLDNMIQSLKEASIYGSTGSESESPPKD</sequence>
<feature type="region of interest" description="Disordered" evidence="2">
    <location>
        <begin position="1"/>
        <end position="30"/>
    </location>
</feature>
<accession>A0ABR0SZA1</accession>
<comment type="caution">
    <text evidence="4">The sequence shown here is derived from an EMBL/GenBank/DDBJ whole genome shotgun (WGS) entry which is preliminary data.</text>
</comment>
<evidence type="ECO:0000259" key="3">
    <source>
        <dbReference type="PROSITE" id="PS50048"/>
    </source>
</evidence>
<evidence type="ECO:0000256" key="1">
    <source>
        <dbReference type="ARBA" id="ARBA00023242"/>
    </source>
</evidence>
<dbReference type="Gene3D" id="4.10.240.10">
    <property type="entry name" value="Zn(2)-C6 fungal-type DNA-binding domain"/>
    <property type="match status" value="1"/>
</dbReference>